<evidence type="ECO:0000259" key="1">
    <source>
        <dbReference type="Pfam" id="PF00148"/>
    </source>
</evidence>
<gene>
    <name evidence="2" type="ORF">CSX01_12190</name>
</gene>
<proteinExistence type="predicted"/>
<dbReference type="Pfam" id="PF00148">
    <property type="entry name" value="Oxidored_nitro"/>
    <property type="match status" value="1"/>
</dbReference>
<dbReference type="PANTHER" id="PTHR33712:SF7">
    <property type="entry name" value="LIGHT-INDEPENDENT PROTOCHLOROPHYLLIDE REDUCTASE SUBUNIT B"/>
    <property type="match status" value="1"/>
</dbReference>
<evidence type="ECO:0000313" key="3">
    <source>
        <dbReference type="Proteomes" id="UP000225889"/>
    </source>
</evidence>
<comment type="caution">
    <text evidence="2">The sequence shown here is derived from an EMBL/GenBank/DDBJ whole genome shotgun (WGS) entry which is preliminary data.</text>
</comment>
<dbReference type="PANTHER" id="PTHR33712">
    <property type="entry name" value="LIGHT-INDEPENDENT PROTOCHLOROPHYLLIDE REDUCTASE SUBUNIT B"/>
    <property type="match status" value="1"/>
</dbReference>
<dbReference type="InterPro" id="IPR000510">
    <property type="entry name" value="Nase/OxRdtase_comp1"/>
</dbReference>
<dbReference type="SUPFAM" id="SSF53807">
    <property type="entry name" value="Helical backbone' metal receptor"/>
    <property type="match status" value="1"/>
</dbReference>
<evidence type="ECO:0000313" key="2">
    <source>
        <dbReference type="EMBL" id="PHU34039.1"/>
    </source>
</evidence>
<dbReference type="RefSeq" id="WP_099392597.1">
    <property type="nucleotide sequence ID" value="NZ_PDYF01000042.1"/>
</dbReference>
<sequence>MADIIKNPRNGCALHGALQTVQEINGVVPVVHANAGCGVINYLANSKTTGGSARFSGYSIPGTAAQERHVIFGGASRLREQIKNTIKVVDGALYVILNSCESAMVGDDVDAMTREIVEQHEPVVDTLIAGFNGGAHFGYEHVFADIFKSVYDVRLSETNKNSNFVNIFGIIPEKDPYWQGNIEEIKRILEGVGIKANVFFGVTGGIEDIDNAKNAALSIVFGRWGELPAKVLNEKFDIPVIQKAALPVNALEEKELIDEIGKVISLEQDVVDEFLNKELAYESNYYGRIRDEVIEHAIGKSVAIVGDEEQVIRLGRIAKDVFGAKIVAAILTDSLKKDEEHELNNDEVFALITSSVYKTSDQKDIDDIIRQSKAELVIGSSLEVNIANKAGIPLIEASYPIYHKSILNQSTSGVRGAVEFVSNYLTTVKQDEKEKSEELYNYLKQLKGQKTWQEHSSKRGQVKQLNLISELASKESI</sequence>
<dbReference type="InterPro" id="IPR050152">
    <property type="entry name" value="ChlB/BchB/BchZ"/>
</dbReference>
<feature type="domain" description="Nitrogenase/oxidoreductase component 1" evidence="1">
    <location>
        <begin position="12"/>
        <end position="428"/>
    </location>
</feature>
<protein>
    <submittedName>
        <fullName evidence="2">Nitrogenase molybdenum-iron protein</fullName>
    </submittedName>
</protein>
<reference evidence="2 3" key="1">
    <citation type="submission" date="2017-10" db="EMBL/GenBank/DDBJ databases">
        <title>Resolving the taxonomy of Roseburia spp., Eubacterium rectale and Agathobacter spp. through phylogenomic analysis.</title>
        <authorList>
            <person name="Sheridan P.O."/>
            <person name="Walker A.W."/>
            <person name="Duncan S.H."/>
            <person name="Scott K.P."/>
            <person name="Toole P.W.O."/>
            <person name="Luis P."/>
            <person name="Flint H.J."/>
        </authorList>
    </citation>
    <scope>NUCLEOTIDE SEQUENCE [LARGE SCALE GENOMIC DNA]</scope>
    <source>
        <strain evidence="2 3">JK626</strain>
    </source>
</reference>
<reference evidence="2 3" key="2">
    <citation type="submission" date="2017-10" db="EMBL/GenBank/DDBJ databases">
        <authorList>
            <person name="Banno H."/>
            <person name="Chua N.-H."/>
        </authorList>
    </citation>
    <scope>NUCLEOTIDE SEQUENCE [LARGE SCALE GENOMIC DNA]</scope>
    <source>
        <strain evidence="2 3">JK626</strain>
    </source>
</reference>
<dbReference type="GO" id="GO:0016491">
    <property type="term" value="F:oxidoreductase activity"/>
    <property type="evidence" value="ECO:0007669"/>
    <property type="project" value="InterPro"/>
</dbReference>
<accession>A0A2G3DSN9</accession>
<organism evidence="2 3">
    <name type="scientific">Pseudobutyrivibrio ruminis</name>
    <dbReference type="NCBI Taxonomy" id="46206"/>
    <lineage>
        <taxon>Bacteria</taxon>
        <taxon>Bacillati</taxon>
        <taxon>Bacillota</taxon>
        <taxon>Clostridia</taxon>
        <taxon>Lachnospirales</taxon>
        <taxon>Lachnospiraceae</taxon>
        <taxon>Pseudobutyrivibrio</taxon>
    </lineage>
</organism>
<dbReference type="Gene3D" id="3.40.50.1980">
    <property type="entry name" value="Nitrogenase molybdenum iron protein domain"/>
    <property type="match status" value="3"/>
</dbReference>
<dbReference type="Proteomes" id="UP000225889">
    <property type="component" value="Unassembled WGS sequence"/>
</dbReference>
<name>A0A2G3DSN9_9FIRM</name>
<dbReference type="AlphaFoldDB" id="A0A2G3DSN9"/>
<dbReference type="EMBL" id="PDYF01000042">
    <property type="protein sequence ID" value="PHU34039.1"/>
    <property type="molecule type" value="Genomic_DNA"/>
</dbReference>